<dbReference type="PANTHER" id="PTHR24171">
    <property type="entry name" value="ANKYRIN REPEAT DOMAIN-CONTAINING PROTEIN 39-RELATED"/>
    <property type="match status" value="1"/>
</dbReference>
<dbReference type="PROSITE" id="PS50297">
    <property type="entry name" value="ANK_REP_REGION"/>
    <property type="match status" value="2"/>
</dbReference>
<dbReference type="InterPro" id="IPR002110">
    <property type="entry name" value="Ankyrin_rpt"/>
</dbReference>
<keyword evidence="5" id="KW-1185">Reference proteome</keyword>
<name>A0A9P8V0Y9_9PEZI</name>
<dbReference type="Gene3D" id="1.25.40.20">
    <property type="entry name" value="Ankyrin repeat-containing domain"/>
    <property type="match status" value="2"/>
</dbReference>
<feature type="repeat" description="ANK" evidence="3">
    <location>
        <begin position="3"/>
        <end position="35"/>
    </location>
</feature>
<evidence type="ECO:0000313" key="5">
    <source>
        <dbReference type="Proteomes" id="UP000770015"/>
    </source>
</evidence>
<reference evidence="4" key="1">
    <citation type="journal article" date="2021" name="Nat. Commun.">
        <title>Genetic determinants of endophytism in the Arabidopsis root mycobiome.</title>
        <authorList>
            <person name="Mesny F."/>
            <person name="Miyauchi S."/>
            <person name="Thiergart T."/>
            <person name="Pickel B."/>
            <person name="Atanasova L."/>
            <person name="Karlsson M."/>
            <person name="Huettel B."/>
            <person name="Barry K.W."/>
            <person name="Haridas S."/>
            <person name="Chen C."/>
            <person name="Bauer D."/>
            <person name="Andreopoulos W."/>
            <person name="Pangilinan J."/>
            <person name="LaButti K."/>
            <person name="Riley R."/>
            <person name="Lipzen A."/>
            <person name="Clum A."/>
            <person name="Drula E."/>
            <person name="Henrissat B."/>
            <person name="Kohler A."/>
            <person name="Grigoriev I.V."/>
            <person name="Martin F.M."/>
            <person name="Hacquard S."/>
        </authorList>
    </citation>
    <scope>NUCLEOTIDE SEQUENCE</scope>
    <source>
        <strain evidence="4">MPI-SDFR-AT-0117</strain>
    </source>
</reference>
<dbReference type="SMART" id="SM00248">
    <property type="entry name" value="ANK"/>
    <property type="match status" value="3"/>
</dbReference>
<sequence length="125" mass="13232">DRVGRSPLHWAARQGDCSAVEQLISHGADPNIANITKTTPLMEVAASSTSASEAKYLMTKGLDIDHGNHFGRSSLIAAVYAQRTQSCKILLELGADVKIVDDDGMTILHVAAKGADAATMKLLTD</sequence>
<feature type="non-terminal residue" evidence="4">
    <location>
        <position position="1"/>
    </location>
</feature>
<evidence type="ECO:0000256" key="3">
    <source>
        <dbReference type="PROSITE-ProRule" id="PRU00023"/>
    </source>
</evidence>
<evidence type="ECO:0000313" key="4">
    <source>
        <dbReference type="EMBL" id="KAH6662435.1"/>
    </source>
</evidence>
<dbReference type="Pfam" id="PF12796">
    <property type="entry name" value="Ank_2"/>
    <property type="match status" value="1"/>
</dbReference>
<feature type="repeat" description="ANK" evidence="3">
    <location>
        <begin position="103"/>
        <end position="125"/>
    </location>
</feature>
<proteinExistence type="predicted"/>
<feature type="repeat" description="ANK" evidence="3">
    <location>
        <begin position="70"/>
        <end position="102"/>
    </location>
</feature>
<feature type="non-terminal residue" evidence="4">
    <location>
        <position position="125"/>
    </location>
</feature>
<dbReference type="Proteomes" id="UP000770015">
    <property type="component" value="Unassembled WGS sequence"/>
</dbReference>
<dbReference type="EMBL" id="JAGSXJ010000046">
    <property type="protein sequence ID" value="KAH6662435.1"/>
    <property type="molecule type" value="Genomic_DNA"/>
</dbReference>
<dbReference type="SUPFAM" id="SSF48403">
    <property type="entry name" value="Ankyrin repeat"/>
    <property type="match status" value="1"/>
</dbReference>
<keyword evidence="2 3" id="KW-0040">ANK repeat</keyword>
<comment type="caution">
    <text evidence="4">The sequence shown here is derived from an EMBL/GenBank/DDBJ whole genome shotgun (WGS) entry which is preliminary data.</text>
</comment>
<dbReference type="OrthoDB" id="4851774at2759"/>
<dbReference type="InterPro" id="IPR036770">
    <property type="entry name" value="Ankyrin_rpt-contain_sf"/>
</dbReference>
<keyword evidence="1" id="KW-0677">Repeat</keyword>
<evidence type="ECO:0000256" key="2">
    <source>
        <dbReference type="ARBA" id="ARBA00023043"/>
    </source>
</evidence>
<dbReference type="AlphaFoldDB" id="A0A9P8V0Y9"/>
<gene>
    <name evidence="4" type="ORF">F5X68DRAFT_125398</name>
</gene>
<organism evidence="4 5">
    <name type="scientific">Plectosphaerella plurivora</name>
    <dbReference type="NCBI Taxonomy" id="936078"/>
    <lineage>
        <taxon>Eukaryota</taxon>
        <taxon>Fungi</taxon>
        <taxon>Dikarya</taxon>
        <taxon>Ascomycota</taxon>
        <taxon>Pezizomycotina</taxon>
        <taxon>Sordariomycetes</taxon>
        <taxon>Hypocreomycetidae</taxon>
        <taxon>Glomerellales</taxon>
        <taxon>Plectosphaerellaceae</taxon>
        <taxon>Plectosphaerella</taxon>
    </lineage>
</organism>
<protein>
    <submittedName>
        <fullName evidence="4">Ankyrin repeat-containing domain protein</fullName>
    </submittedName>
</protein>
<dbReference type="PROSITE" id="PS50088">
    <property type="entry name" value="ANK_REPEAT"/>
    <property type="match status" value="3"/>
</dbReference>
<accession>A0A9P8V0Y9</accession>
<evidence type="ECO:0000256" key="1">
    <source>
        <dbReference type="ARBA" id="ARBA00022737"/>
    </source>
</evidence>